<dbReference type="RefSeq" id="WP_128783609.1">
    <property type="nucleotide sequence ID" value="NZ_JAKJSG010000145.1"/>
</dbReference>
<name>A0A3S3QSW7_9GAMM</name>
<protein>
    <submittedName>
        <fullName evidence="1">GrdX</fullName>
    </submittedName>
</protein>
<proteinExistence type="predicted"/>
<accession>A0A3S3QSW7</accession>
<dbReference type="NCBIfam" id="NF038093">
    <property type="entry name" value="GrdX"/>
    <property type="match status" value="1"/>
</dbReference>
<evidence type="ECO:0000313" key="1">
    <source>
        <dbReference type="EMBL" id="RWX55586.1"/>
    </source>
</evidence>
<sequence length="141" mass="16079">MRYDKLEIITNNPSIADLNTSIKYTQRNHIEDVLMLTRDKIHLGGKLISHPLAGSVKPHETPYRSIIVFNNHDELDMESLSTIEQAIERYQALCKANPKHLTLTNEEIGVQFPEKQRTDFGFIDLQLIKSCLDSLGFKGLS</sequence>
<dbReference type="AlphaFoldDB" id="A0A3S3QSW7"/>
<reference evidence="1 2" key="1">
    <citation type="submission" date="2018-11" db="EMBL/GenBank/DDBJ databases">
        <title>Photobacterium sp. BEI247 sp. nov., a marine bacterium isolated from Yongle Blue Hole in the South China Sea.</title>
        <authorList>
            <person name="Wang X."/>
        </authorList>
    </citation>
    <scope>NUCLEOTIDE SEQUENCE [LARGE SCALE GENOMIC DNA]</scope>
    <source>
        <strain evidence="2">BEI247</strain>
    </source>
</reference>
<comment type="caution">
    <text evidence="1">The sequence shown here is derived from an EMBL/GenBank/DDBJ whole genome shotgun (WGS) entry which is preliminary data.</text>
</comment>
<dbReference type="OrthoDB" id="9815289at2"/>
<gene>
    <name evidence="1" type="ORF">EDI28_09525</name>
</gene>
<evidence type="ECO:0000313" key="2">
    <source>
        <dbReference type="Proteomes" id="UP000287563"/>
    </source>
</evidence>
<dbReference type="InterPro" id="IPR047735">
    <property type="entry name" value="GrdX-like"/>
</dbReference>
<organism evidence="1 2">
    <name type="scientific">Photobacterium chitinilyticum</name>
    <dbReference type="NCBI Taxonomy" id="2485123"/>
    <lineage>
        <taxon>Bacteria</taxon>
        <taxon>Pseudomonadati</taxon>
        <taxon>Pseudomonadota</taxon>
        <taxon>Gammaproteobacteria</taxon>
        <taxon>Vibrionales</taxon>
        <taxon>Vibrionaceae</taxon>
        <taxon>Photobacterium</taxon>
    </lineage>
</organism>
<dbReference type="EMBL" id="RJLM01000003">
    <property type="protein sequence ID" value="RWX55586.1"/>
    <property type="molecule type" value="Genomic_DNA"/>
</dbReference>
<dbReference type="Proteomes" id="UP000287563">
    <property type="component" value="Unassembled WGS sequence"/>
</dbReference>
<keyword evidence="2" id="KW-1185">Reference proteome</keyword>